<feature type="transmembrane region" description="Helical" evidence="1">
    <location>
        <begin position="7"/>
        <end position="28"/>
    </location>
</feature>
<evidence type="ECO:0000313" key="3">
    <source>
        <dbReference type="EMBL" id="APT87680.1"/>
    </source>
</evidence>
<dbReference type="OrthoDB" id="9762009at2"/>
<dbReference type="InterPro" id="IPR001736">
    <property type="entry name" value="PLipase_D/transphosphatidylase"/>
</dbReference>
<keyword evidence="1" id="KW-0472">Membrane</keyword>
<dbReference type="PANTHER" id="PTHR21248">
    <property type="entry name" value="CARDIOLIPIN SYNTHASE"/>
    <property type="match status" value="1"/>
</dbReference>
<keyword evidence="5" id="KW-1185">Reference proteome</keyword>
<dbReference type="Proteomes" id="UP000185479">
    <property type="component" value="Chromosome"/>
</dbReference>
<reference evidence="4 6" key="2">
    <citation type="submission" date="2019-06" db="EMBL/GenBank/DDBJ databases">
        <title>Whole genome shotgun sequence of Corynebacterium flavescens NBRC 14136.</title>
        <authorList>
            <person name="Hosoyama A."/>
            <person name="Uohara A."/>
            <person name="Ohji S."/>
            <person name="Ichikawa N."/>
        </authorList>
    </citation>
    <scope>NUCLEOTIDE SEQUENCE [LARGE SCALE GENOMIC DNA]</scope>
    <source>
        <strain evidence="4 6">NBRC 14136</strain>
    </source>
</reference>
<dbReference type="Pfam" id="PF13091">
    <property type="entry name" value="PLDc_2"/>
    <property type="match status" value="2"/>
</dbReference>
<dbReference type="SMART" id="SM00155">
    <property type="entry name" value="PLDc"/>
    <property type="match status" value="2"/>
</dbReference>
<proteinExistence type="predicted"/>
<accession>A0A1L7CPB1</accession>
<dbReference type="GO" id="GO:0008808">
    <property type="term" value="F:cardiolipin synthase activity"/>
    <property type="evidence" value="ECO:0007669"/>
    <property type="project" value="TreeGrafter"/>
</dbReference>
<dbReference type="EMBL" id="CP009246">
    <property type="protein sequence ID" value="APT87680.1"/>
    <property type="molecule type" value="Genomic_DNA"/>
</dbReference>
<dbReference type="GO" id="GO:0005886">
    <property type="term" value="C:plasma membrane"/>
    <property type="evidence" value="ECO:0007669"/>
    <property type="project" value="UniProtKB-SubCell"/>
</dbReference>
<feature type="domain" description="PLD phosphodiesterase" evidence="2">
    <location>
        <begin position="394"/>
        <end position="427"/>
    </location>
</feature>
<dbReference type="KEGG" id="cfc:CFLV_11315"/>
<evidence type="ECO:0000313" key="6">
    <source>
        <dbReference type="Proteomes" id="UP000315353"/>
    </source>
</evidence>
<dbReference type="RefSeq" id="WP_075730606.1">
    <property type="nucleotide sequence ID" value="NZ_BJNB01000004.1"/>
</dbReference>
<dbReference type="EMBL" id="BJNB01000004">
    <property type="protein sequence ID" value="GEB96927.1"/>
    <property type="molecule type" value="Genomic_DNA"/>
</dbReference>
<keyword evidence="1" id="KW-1133">Transmembrane helix</keyword>
<evidence type="ECO:0000313" key="5">
    <source>
        <dbReference type="Proteomes" id="UP000185479"/>
    </source>
</evidence>
<dbReference type="PROSITE" id="PS50035">
    <property type="entry name" value="PLD"/>
    <property type="match status" value="2"/>
</dbReference>
<evidence type="ECO:0000313" key="4">
    <source>
        <dbReference type="EMBL" id="GEB96927.1"/>
    </source>
</evidence>
<feature type="transmembrane region" description="Helical" evidence="1">
    <location>
        <begin position="40"/>
        <end position="60"/>
    </location>
</feature>
<name>A0A1L7CPB1_CORFL</name>
<organism evidence="3 5">
    <name type="scientific">Corynebacterium flavescens</name>
    <dbReference type="NCBI Taxonomy" id="28028"/>
    <lineage>
        <taxon>Bacteria</taxon>
        <taxon>Bacillati</taxon>
        <taxon>Actinomycetota</taxon>
        <taxon>Actinomycetes</taxon>
        <taxon>Mycobacteriales</taxon>
        <taxon>Corynebacteriaceae</taxon>
        <taxon>Corynebacterium</taxon>
    </lineage>
</organism>
<dbReference type="AlphaFoldDB" id="A0A1L7CPB1"/>
<sequence length="487" mass="55420">MTLSVDLTIWQLIFLIIDYTIKIIAIGVVPEGRRPSSSSAWLLAILLLPIVGLPLFLLMGSPSINRRRHRIQQEANELIEDVTANTPDHPSGRLSPEIESVIRLNRTLTGYPALIGHNQGLYADYESAIEAMAQAIDKAEHYVLIEVYIQSWDETTDNFYQSLARATARGVKVKLLLDQIGSIKYDGYSTLGKRLSAIGVEWHLTLPIQLHKARFRRPDLRNHRKLLIVDGHTGFIGSMNLIKREYRTTDRYWIDYMVKLTGPVVTSMTGIFAVDWYIESNETLELEALDYDDGEAADVNYLQLIPSGPGYTTEPNLRMFNSLVHHAKRRLVMVSPYFVPDESLLEAVTTACYRGVRVELYVSRKADQFMVNHAQSSYYQALLEAGMHIYQFPEPFVLHSKFVLTDPDDEEGDPLCMFGSSNMDMRSFGLNYESTMLVAKGDLIAQFNELAGNYRAVCHELTLAEWNERGYFRRYVDNAMRLTSALQ</sequence>
<feature type="domain" description="PLD phosphodiesterase" evidence="2">
    <location>
        <begin position="218"/>
        <end position="245"/>
    </location>
</feature>
<dbReference type="InterPro" id="IPR025202">
    <property type="entry name" value="PLD-like_dom"/>
</dbReference>
<reference evidence="3 5" key="1">
    <citation type="submission" date="2014-08" db="EMBL/GenBank/DDBJ databases">
        <title>Complete genome sequence of Corynebacterium flavescens OJ8(T)(=DSM 20296(T)), isolated from cheese.</title>
        <authorList>
            <person name="Ruckert C."/>
            <person name="Albersmeier A."/>
            <person name="Winkler A."/>
            <person name="Kalinowski J."/>
        </authorList>
    </citation>
    <scope>NUCLEOTIDE SEQUENCE [LARGE SCALE GENOMIC DNA]</scope>
    <source>
        <strain evidence="3 5">OJ8</strain>
    </source>
</reference>
<dbReference type="PANTHER" id="PTHR21248:SF22">
    <property type="entry name" value="PHOSPHOLIPASE D"/>
    <property type="match status" value="1"/>
</dbReference>
<dbReference type="GO" id="GO:0032049">
    <property type="term" value="P:cardiolipin biosynthetic process"/>
    <property type="evidence" value="ECO:0007669"/>
    <property type="project" value="UniProtKB-ARBA"/>
</dbReference>
<evidence type="ECO:0000259" key="2">
    <source>
        <dbReference type="PROSITE" id="PS50035"/>
    </source>
</evidence>
<gene>
    <name evidence="4" type="ORF">CFL01nite_04220</name>
    <name evidence="3" type="ORF">CFLV_11315</name>
</gene>
<keyword evidence="1" id="KW-0812">Transmembrane</keyword>
<dbReference type="STRING" id="28028.CFLV_11315"/>
<dbReference type="GeneID" id="82881266"/>
<dbReference type="SUPFAM" id="SSF56024">
    <property type="entry name" value="Phospholipase D/nuclease"/>
    <property type="match status" value="2"/>
</dbReference>
<dbReference type="Proteomes" id="UP000315353">
    <property type="component" value="Unassembled WGS sequence"/>
</dbReference>
<dbReference type="Gene3D" id="3.30.870.10">
    <property type="entry name" value="Endonuclease Chain A"/>
    <property type="match status" value="2"/>
</dbReference>
<evidence type="ECO:0000256" key="1">
    <source>
        <dbReference type="SAM" id="Phobius"/>
    </source>
</evidence>
<protein>
    <submittedName>
        <fullName evidence="3">Cardiolipin synthase</fullName>
    </submittedName>
</protein>